<protein>
    <submittedName>
        <fullName evidence="2">Uncharacterized protein</fullName>
    </submittedName>
</protein>
<dbReference type="GeneID" id="20322105"/>
<feature type="compositionally biased region" description="Basic and acidic residues" evidence="1">
    <location>
        <begin position="1"/>
        <end position="21"/>
    </location>
</feature>
<organism evidence="2 3">
    <name type="scientific">Opisthorchis viverrini</name>
    <name type="common">Southeast Asian liver fluke</name>
    <dbReference type="NCBI Taxonomy" id="6198"/>
    <lineage>
        <taxon>Eukaryota</taxon>
        <taxon>Metazoa</taxon>
        <taxon>Spiralia</taxon>
        <taxon>Lophotrochozoa</taxon>
        <taxon>Platyhelminthes</taxon>
        <taxon>Trematoda</taxon>
        <taxon>Digenea</taxon>
        <taxon>Opisthorchiida</taxon>
        <taxon>Opisthorchiata</taxon>
        <taxon>Opisthorchiidae</taxon>
        <taxon>Opisthorchis</taxon>
    </lineage>
</organism>
<feature type="compositionally biased region" description="Polar residues" evidence="1">
    <location>
        <begin position="22"/>
        <end position="32"/>
    </location>
</feature>
<sequence length="219" mass="24184">MNLNYLDREADNAVEGNRNETETTQDNLQNGNGCAYDSAKPTSPERNQNRSCDTAERAYGKVAFYPVASTTQCGQRFRTWQDCSGSQPSDPNSWCTKEELVAASGDGLHNSIDGRGLRELVTGLFLIDGWYFQDECFLRYLSAVSSSDATCSERELEALSMVIVSRRPSDVETVANRRVWCIFCNPAGSRMTPDVLVIIGLQGNLLNVSVDWGTPSSRS</sequence>
<name>A0A074ZBB0_OPIVI</name>
<evidence type="ECO:0000313" key="2">
    <source>
        <dbReference type="EMBL" id="KER24413.1"/>
    </source>
</evidence>
<keyword evidence="3" id="KW-1185">Reference proteome</keyword>
<feature type="compositionally biased region" description="Polar residues" evidence="1">
    <location>
        <begin position="40"/>
        <end position="51"/>
    </location>
</feature>
<evidence type="ECO:0000313" key="3">
    <source>
        <dbReference type="Proteomes" id="UP000054324"/>
    </source>
</evidence>
<accession>A0A074ZBB0</accession>
<dbReference type="CTD" id="20322105"/>
<proteinExistence type="predicted"/>
<reference evidence="2 3" key="1">
    <citation type="submission" date="2013-11" db="EMBL/GenBank/DDBJ databases">
        <title>Opisthorchis viverrini - life in the bile duct.</title>
        <authorList>
            <person name="Young N.D."/>
            <person name="Nagarajan N."/>
            <person name="Lin S.J."/>
            <person name="Korhonen P.K."/>
            <person name="Jex A.R."/>
            <person name="Hall R.S."/>
            <person name="Safavi-Hemami H."/>
            <person name="Kaewkong W."/>
            <person name="Bertrand D."/>
            <person name="Gao S."/>
            <person name="Seet Q."/>
            <person name="Wongkham S."/>
            <person name="Teh B.T."/>
            <person name="Wongkham C."/>
            <person name="Intapan P.M."/>
            <person name="Maleewong W."/>
            <person name="Yang X."/>
            <person name="Hu M."/>
            <person name="Wang Z."/>
            <person name="Hofmann A."/>
            <person name="Sternberg P.W."/>
            <person name="Tan P."/>
            <person name="Wang J."/>
            <person name="Gasser R.B."/>
        </authorList>
    </citation>
    <scope>NUCLEOTIDE SEQUENCE [LARGE SCALE GENOMIC DNA]</scope>
</reference>
<dbReference type="EMBL" id="KL596811">
    <property type="protein sequence ID" value="KER24413.1"/>
    <property type="molecule type" value="Genomic_DNA"/>
</dbReference>
<dbReference type="AlphaFoldDB" id="A0A074ZBB0"/>
<dbReference type="RefSeq" id="XP_009171850.1">
    <property type="nucleotide sequence ID" value="XM_009173586.1"/>
</dbReference>
<gene>
    <name evidence="2" type="ORF">T265_07926</name>
</gene>
<evidence type="ECO:0000256" key="1">
    <source>
        <dbReference type="SAM" id="MobiDB-lite"/>
    </source>
</evidence>
<dbReference type="KEGG" id="ovi:T265_07926"/>
<dbReference type="Proteomes" id="UP000054324">
    <property type="component" value="Unassembled WGS sequence"/>
</dbReference>
<feature type="region of interest" description="Disordered" evidence="1">
    <location>
        <begin position="1"/>
        <end position="51"/>
    </location>
</feature>